<dbReference type="AlphaFoldDB" id="A0A6A6QIF6"/>
<keyword evidence="2" id="KW-1185">Reference proteome</keyword>
<sequence>MSHTIPRREAVQRFNFKGAYFTWLVIVLSMKSSLGNRTGEVYLIHHAVGTRAIRDAKLLPHWALGAQCKSYPGGHSLNF</sequence>
<dbReference type="Proteomes" id="UP000799750">
    <property type="component" value="Unassembled WGS sequence"/>
</dbReference>
<proteinExistence type="predicted"/>
<organism evidence="1 2">
    <name type="scientific">Lophium mytilinum</name>
    <dbReference type="NCBI Taxonomy" id="390894"/>
    <lineage>
        <taxon>Eukaryota</taxon>
        <taxon>Fungi</taxon>
        <taxon>Dikarya</taxon>
        <taxon>Ascomycota</taxon>
        <taxon>Pezizomycotina</taxon>
        <taxon>Dothideomycetes</taxon>
        <taxon>Pleosporomycetidae</taxon>
        <taxon>Mytilinidiales</taxon>
        <taxon>Mytilinidiaceae</taxon>
        <taxon>Lophium</taxon>
    </lineage>
</organism>
<evidence type="ECO:0000313" key="1">
    <source>
        <dbReference type="EMBL" id="KAF2491760.1"/>
    </source>
</evidence>
<reference evidence="1" key="1">
    <citation type="journal article" date="2020" name="Stud. Mycol.">
        <title>101 Dothideomycetes genomes: a test case for predicting lifestyles and emergence of pathogens.</title>
        <authorList>
            <person name="Haridas S."/>
            <person name="Albert R."/>
            <person name="Binder M."/>
            <person name="Bloem J."/>
            <person name="Labutti K."/>
            <person name="Salamov A."/>
            <person name="Andreopoulos B."/>
            <person name="Baker S."/>
            <person name="Barry K."/>
            <person name="Bills G."/>
            <person name="Bluhm B."/>
            <person name="Cannon C."/>
            <person name="Castanera R."/>
            <person name="Culley D."/>
            <person name="Daum C."/>
            <person name="Ezra D."/>
            <person name="Gonzalez J."/>
            <person name="Henrissat B."/>
            <person name="Kuo A."/>
            <person name="Liang C."/>
            <person name="Lipzen A."/>
            <person name="Lutzoni F."/>
            <person name="Magnuson J."/>
            <person name="Mondo S."/>
            <person name="Nolan M."/>
            <person name="Ohm R."/>
            <person name="Pangilinan J."/>
            <person name="Park H.-J."/>
            <person name="Ramirez L."/>
            <person name="Alfaro M."/>
            <person name="Sun H."/>
            <person name="Tritt A."/>
            <person name="Yoshinaga Y."/>
            <person name="Zwiers L.-H."/>
            <person name="Turgeon B."/>
            <person name="Goodwin S."/>
            <person name="Spatafora J."/>
            <person name="Crous P."/>
            <person name="Grigoriev I."/>
        </authorList>
    </citation>
    <scope>NUCLEOTIDE SEQUENCE</scope>
    <source>
        <strain evidence="1">CBS 269.34</strain>
    </source>
</reference>
<protein>
    <submittedName>
        <fullName evidence="1">Uncharacterized protein</fullName>
    </submittedName>
</protein>
<accession>A0A6A6QIF6</accession>
<name>A0A6A6QIF6_9PEZI</name>
<dbReference type="EMBL" id="MU004195">
    <property type="protein sequence ID" value="KAF2491760.1"/>
    <property type="molecule type" value="Genomic_DNA"/>
</dbReference>
<gene>
    <name evidence="1" type="ORF">BU16DRAFT_127886</name>
</gene>
<evidence type="ECO:0000313" key="2">
    <source>
        <dbReference type="Proteomes" id="UP000799750"/>
    </source>
</evidence>